<keyword evidence="13" id="KW-1185">Reference proteome</keyword>
<evidence type="ECO:0000256" key="4">
    <source>
        <dbReference type="ARBA" id="ARBA00023065"/>
    </source>
</evidence>
<feature type="domain" description="ATP synthase epsilon subunit C-terminal" evidence="10">
    <location>
        <begin position="86"/>
        <end position="130"/>
    </location>
</feature>
<name>A0A1M6NFX6_9FIRM</name>
<dbReference type="Pfam" id="PF02823">
    <property type="entry name" value="ATP-synt_DE_N"/>
    <property type="match status" value="1"/>
</dbReference>
<accession>A0A1M6NFX6</accession>
<organism evidence="12 13">
    <name type="scientific">Anaerotignum lactatifermentans DSM 14214</name>
    <dbReference type="NCBI Taxonomy" id="1121323"/>
    <lineage>
        <taxon>Bacteria</taxon>
        <taxon>Bacillati</taxon>
        <taxon>Bacillota</taxon>
        <taxon>Clostridia</taxon>
        <taxon>Lachnospirales</taxon>
        <taxon>Anaerotignaceae</taxon>
        <taxon>Anaerotignum</taxon>
    </lineage>
</organism>
<evidence type="ECO:0000259" key="11">
    <source>
        <dbReference type="Pfam" id="PF02823"/>
    </source>
</evidence>
<evidence type="ECO:0000259" key="10">
    <source>
        <dbReference type="Pfam" id="PF00401"/>
    </source>
</evidence>
<dbReference type="CDD" id="cd12152">
    <property type="entry name" value="F1-ATPase_delta"/>
    <property type="match status" value="1"/>
</dbReference>
<keyword evidence="8" id="KW-0375">Hydrogen ion transport</keyword>
<keyword evidence="6 8" id="KW-0139">CF(1)</keyword>
<dbReference type="HAMAP" id="MF_00530">
    <property type="entry name" value="ATP_synth_epsil_bac"/>
    <property type="match status" value="1"/>
</dbReference>
<protein>
    <recommendedName>
        <fullName evidence="8">ATP synthase epsilon chain</fullName>
    </recommendedName>
    <alternativeName>
        <fullName evidence="8">ATP synthase F1 sector epsilon subunit</fullName>
    </alternativeName>
    <alternativeName>
        <fullName evidence="8">F-ATPase epsilon subunit</fullName>
    </alternativeName>
</protein>
<dbReference type="OrthoDB" id="9804110at2"/>
<dbReference type="Gene3D" id="1.20.5.440">
    <property type="entry name" value="ATP synthase delta/epsilon subunit, C-terminal domain"/>
    <property type="match status" value="1"/>
</dbReference>
<dbReference type="InterPro" id="IPR020546">
    <property type="entry name" value="ATP_synth_F1_dsu/esu_N"/>
</dbReference>
<reference evidence="12 13" key="1">
    <citation type="submission" date="2016-11" db="EMBL/GenBank/DDBJ databases">
        <authorList>
            <person name="Jaros S."/>
            <person name="Januszkiewicz K."/>
            <person name="Wedrychowicz H."/>
        </authorList>
    </citation>
    <scope>NUCLEOTIDE SEQUENCE [LARGE SCALE GENOMIC DNA]</scope>
    <source>
        <strain evidence="12 13">DSM 14214</strain>
    </source>
</reference>
<dbReference type="InterPro" id="IPR036771">
    <property type="entry name" value="ATPsynth_dsu/esu_N"/>
</dbReference>
<keyword evidence="8" id="KW-1003">Cell membrane</keyword>
<dbReference type="InterPro" id="IPR020547">
    <property type="entry name" value="ATP_synth_F1_esu_C"/>
</dbReference>
<comment type="subcellular location">
    <subcellularLocation>
        <location evidence="1 8">Cell membrane</location>
        <topology evidence="1 8">Peripheral membrane protein</topology>
    </subcellularLocation>
</comment>
<dbReference type="GO" id="GO:0005886">
    <property type="term" value="C:plasma membrane"/>
    <property type="evidence" value="ECO:0007669"/>
    <property type="project" value="UniProtKB-SubCell"/>
</dbReference>
<evidence type="ECO:0000256" key="3">
    <source>
        <dbReference type="ARBA" id="ARBA00022448"/>
    </source>
</evidence>
<keyword evidence="5 8" id="KW-0472">Membrane</keyword>
<keyword evidence="3 8" id="KW-0813">Transport</keyword>
<dbReference type="GO" id="GO:0045259">
    <property type="term" value="C:proton-transporting ATP synthase complex"/>
    <property type="evidence" value="ECO:0007669"/>
    <property type="project" value="UniProtKB-KW"/>
</dbReference>
<evidence type="ECO:0000256" key="5">
    <source>
        <dbReference type="ARBA" id="ARBA00023136"/>
    </source>
</evidence>
<dbReference type="SUPFAM" id="SSF46604">
    <property type="entry name" value="Epsilon subunit of F1F0-ATP synthase C-terminal domain"/>
    <property type="match status" value="1"/>
</dbReference>
<comment type="similarity">
    <text evidence="2 8 9">Belongs to the ATPase epsilon chain family.</text>
</comment>
<evidence type="ECO:0000256" key="7">
    <source>
        <dbReference type="ARBA" id="ARBA00023310"/>
    </source>
</evidence>
<proteinExistence type="inferred from homology"/>
<evidence type="ECO:0000313" key="12">
    <source>
        <dbReference type="EMBL" id="SHJ94503.1"/>
    </source>
</evidence>
<evidence type="ECO:0000256" key="6">
    <source>
        <dbReference type="ARBA" id="ARBA00023196"/>
    </source>
</evidence>
<evidence type="ECO:0000256" key="9">
    <source>
        <dbReference type="RuleBase" id="RU003656"/>
    </source>
</evidence>
<dbReference type="Pfam" id="PF00401">
    <property type="entry name" value="ATP-synt_DE"/>
    <property type="match status" value="1"/>
</dbReference>
<gene>
    <name evidence="8" type="primary">atpC</name>
    <name evidence="12" type="ORF">SAMN02745138_00848</name>
</gene>
<sequence length="135" mass="15158">MTQFQLKISSSSGLFYEGTCESLVVPTSDGEYGVLANHVSMVIGVAIGILRYKMDGKWYYVAVGQGFARVVGNTVTMVVDSAERPEDVDAKRAQEAKERAEERIALQTSRKEYYRGQMAMARAMTRLKIKEKKFM</sequence>
<evidence type="ECO:0000313" key="13">
    <source>
        <dbReference type="Proteomes" id="UP000183975"/>
    </source>
</evidence>
<evidence type="ECO:0000256" key="2">
    <source>
        <dbReference type="ARBA" id="ARBA00005712"/>
    </source>
</evidence>
<dbReference type="GO" id="GO:0005524">
    <property type="term" value="F:ATP binding"/>
    <property type="evidence" value="ECO:0007669"/>
    <property type="project" value="UniProtKB-UniRule"/>
</dbReference>
<evidence type="ECO:0000256" key="1">
    <source>
        <dbReference type="ARBA" id="ARBA00004202"/>
    </source>
</evidence>
<dbReference type="Gene3D" id="2.60.15.10">
    <property type="entry name" value="F0F1 ATP synthase delta/epsilon subunit, N-terminal"/>
    <property type="match status" value="1"/>
</dbReference>
<dbReference type="PANTHER" id="PTHR13822:SF10">
    <property type="entry name" value="ATP SYNTHASE EPSILON CHAIN, CHLOROPLASTIC"/>
    <property type="match status" value="1"/>
</dbReference>
<dbReference type="NCBIfam" id="TIGR01216">
    <property type="entry name" value="ATP_synt_epsi"/>
    <property type="match status" value="1"/>
</dbReference>
<dbReference type="InterPro" id="IPR036794">
    <property type="entry name" value="ATP_F1_dsu/esu_C_sf"/>
</dbReference>
<dbReference type="InterPro" id="IPR001469">
    <property type="entry name" value="ATP_synth_F1_dsu/esu"/>
</dbReference>
<dbReference type="AlphaFoldDB" id="A0A1M6NFX6"/>
<dbReference type="RefSeq" id="WP_072849556.1">
    <property type="nucleotide sequence ID" value="NZ_FRAH01000010.1"/>
</dbReference>
<keyword evidence="7 8" id="KW-0066">ATP synthesis</keyword>
<comment type="function">
    <text evidence="8">Produces ATP from ADP in the presence of a proton gradient across the membrane.</text>
</comment>
<dbReference type="SUPFAM" id="SSF51344">
    <property type="entry name" value="Epsilon subunit of F1F0-ATP synthase N-terminal domain"/>
    <property type="match status" value="1"/>
</dbReference>
<feature type="domain" description="ATP synthase F1 complex delta/epsilon subunit N-terminal" evidence="11">
    <location>
        <begin position="4"/>
        <end position="82"/>
    </location>
</feature>
<evidence type="ECO:0000256" key="8">
    <source>
        <dbReference type="HAMAP-Rule" id="MF_00530"/>
    </source>
</evidence>
<dbReference type="GO" id="GO:0046933">
    <property type="term" value="F:proton-transporting ATP synthase activity, rotational mechanism"/>
    <property type="evidence" value="ECO:0007669"/>
    <property type="project" value="UniProtKB-UniRule"/>
</dbReference>
<dbReference type="EMBL" id="FRAH01000010">
    <property type="protein sequence ID" value="SHJ94503.1"/>
    <property type="molecule type" value="Genomic_DNA"/>
</dbReference>
<dbReference type="PANTHER" id="PTHR13822">
    <property type="entry name" value="ATP SYNTHASE DELTA/EPSILON CHAIN"/>
    <property type="match status" value="1"/>
</dbReference>
<dbReference type="Proteomes" id="UP000183975">
    <property type="component" value="Unassembled WGS sequence"/>
</dbReference>
<keyword evidence="4 8" id="KW-0406">Ion transport</keyword>
<comment type="subunit">
    <text evidence="8 9">F-type ATPases have 2 components, CF(1) - the catalytic core - and CF(0) - the membrane proton channel. CF(1) has five subunits: alpha(3), beta(3), gamma(1), delta(1), epsilon(1). CF(0) has three main subunits: a, b and c.</text>
</comment>